<protein>
    <submittedName>
        <fullName evidence="2">Predicted lipoprotein with conserved Yx(FWY)xxD motif</fullName>
    </submittedName>
</protein>
<reference evidence="3" key="1">
    <citation type="submission" date="2016-10" db="EMBL/GenBank/DDBJ databases">
        <authorList>
            <person name="Varghese N."/>
            <person name="Submissions S."/>
        </authorList>
    </citation>
    <scope>NUCLEOTIDE SEQUENCE [LARGE SCALE GENOMIC DNA]</scope>
    <source>
        <strain evidence="3">CGMCC 1.11101</strain>
    </source>
</reference>
<feature type="chain" id="PRO_5011453503" evidence="1">
    <location>
        <begin position="29"/>
        <end position="166"/>
    </location>
</feature>
<keyword evidence="3" id="KW-1185">Reference proteome</keyword>
<dbReference type="InterPro" id="IPR005297">
    <property type="entry name" value="Lipoprotein_repeat"/>
</dbReference>
<dbReference type="STRING" id="995034.SAMN05216219_1843"/>
<dbReference type="PANTHER" id="PTHR39335">
    <property type="entry name" value="BLL4220 PROTEIN"/>
    <property type="match status" value="1"/>
</dbReference>
<proteinExistence type="predicted"/>
<evidence type="ECO:0000313" key="2">
    <source>
        <dbReference type="EMBL" id="SFN71623.1"/>
    </source>
</evidence>
<keyword evidence="1" id="KW-0732">Signal</keyword>
<evidence type="ECO:0000313" key="3">
    <source>
        <dbReference type="Proteomes" id="UP000198867"/>
    </source>
</evidence>
<dbReference type="OrthoDB" id="597632at2"/>
<dbReference type="Proteomes" id="UP000198867">
    <property type="component" value="Unassembled WGS sequence"/>
</dbReference>
<dbReference type="RefSeq" id="WP_090710729.1">
    <property type="nucleotide sequence ID" value="NZ_FOVM01000004.1"/>
</dbReference>
<dbReference type="PANTHER" id="PTHR39335:SF1">
    <property type="entry name" value="BLL4220 PROTEIN"/>
    <property type="match status" value="1"/>
</dbReference>
<dbReference type="Pfam" id="PF03640">
    <property type="entry name" value="Lipoprotein_15"/>
    <property type="match status" value="2"/>
</dbReference>
<dbReference type="AlphaFoldDB" id="A0A1I5BA92"/>
<accession>A0A1I5BA92</accession>
<sequence length="166" mass="16528">MNRKLILGLAAVSLSIVGLSGCASNAPAADTPAPAESSESASDAELAVADTTLGDIVVDGEGMTVYIFDKDTADSGKSVCSGDCLAAWPPVATTSESPTVDGVTGTIGTITRDDGSLQVTLNGLPLYLYAPDEAAGDVTGQGVGGVWWVVGPDGTKIDTAADSSGY</sequence>
<organism evidence="2 3">
    <name type="scientific">Mycetocola miduiensis</name>
    <dbReference type="NCBI Taxonomy" id="995034"/>
    <lineage>
        <taxon>Bacteria</taxon>
        <taxon>Bacillati</taxon>
        <taxon>Actinomycetota</taxon>
        <taxon>Actinomycetes</taxon>
        <taxon>Micrococcales</taxon>
        <taxon>Microbacteriaceae</taxon>
        <taxon>Mycetocola</taxon>
    </lineage>
</organism>
<feature type="signal peptide" evidence="1">
    <location>
        <begin position="1"/>
        <end position="28"/>
    </location>
</feature>
<dbReference type="EMBL" id="FOVM01000004">
    <property type="protein sequence ID" value="SFN71623.1"/>
    <property type="molecule type" value="Genomic_DNA"/>
</dbReference>
<dbReference type="GO" id="GO:0043448">
    <property type="term" value="P:alkane catabolic process"/>
    <property type="evidence" value="ECO:0007669"/>
    <property type="project" value="TreeGrafter"/>
</dbReference>
<dbReference type="PROSITE" id="PS51257">
    <property type="entry name" value="PROKAR_LIPOPROTEIN"/>
    <property type="match status" value="1"/>
</dbReference>
<name>A0A1I5BA92_9MICO</name>
<gene>
    <name evidence="2" type="ORF">SAMN05216219_1843</name>
</gene>
<keyword evidence="2" id="KW-0449">Lipoprotein</keyword>
<evidence type="ECO:0000256" key="1">
    <source>
        <dbReference type="SAM" id="SignalP"/>
    </source>
</evidence>